<reference evidence="1" key="1">
    <citation type="submission" date="2013-08" db="EMBL/GenBank/DDBJ databases">
        <authorList>
            <person name="Mendez C."/>
            <person name="Richter M."/>
            <person name="Ferrer M."/>
            <person name="Sanchez J."/>
        </authorList>
    </citation>
    <scope>NUCLEOTIDE SEQUENCE</scope>
</reference>
<evidence type="ECO:0008006" key="2">
    <source>
        <dbReference type="Google" id="ProtNLM"/>
    </source>
</evidence>
<sequence>ASVQQSSDTYATVKRALEAKDTKYADKSFEVFLQGSYGNDTNIYAESDVDIVIRTDSLYDYDTSALNPQELQIFNAAFTAATYSYADYKGQVVQALQKSFGKNDAKPGEKAVKIKASGNRRSSDVVVASEFRRYYSGALGPLYIPGIFFFTPAGKQISNYPK</sequence>
<dbReference type="GO" id="GO:0016779">
    <property type="term" value="F:nucleotidyltransferase activity"/>
    <property type="evidence" value="ECO:0007669"/>
    <property type="project" value="InterPro"/>
</dbReference>
<evidence type="ECO:0000313" key="1">
    <source>
        <dbReference type="EMBL" id="EQD39236.1"/>
    </source>
</evidence>
<dbReference type="EMBL" id="AUZY01010287">
    <property type="protein sequence ID" value="EQD39236.1"/>
    <property type="molecule type" value="Genomic_DNA"/>
</dbReference>
<feature type="non-terminal residue" evidence="1">
    <location>
        <position position="162"/>
    </location>
</feature>
<proteinExistence type="predicted"/>
<comment type="caution">
    <text evidence="1">The sequence shown here is derived from an EMBL/GenBank/DDBJ whole genome shotgun (WGS) entry which is preliminary data.</text>
</comment>
<feature type="non-terminal residue" evidence="1">
    <location>
        <position position="1"/>
    </location>
</feature>
<dbReference type="AlphaFoldDB" id="T0YUF9"/>
<dbReference type="Gene3D" id="3.30.460.10">
    <property type="entry name" value="Beta Polymerase, domain 2"/>
    <property type="match status" value="1"/>
</dbReference>
<dbReference type="CDD" id="cd05400">
    <property type="entry name" value="NT_2-5OAS_ClassI-CCAase"/>
    <property type="match status" value="1"/>
</dbReference>
<dbReference type="InterPro" id="IPR043519">
    <property type="entry name" value="NT_sf"/>
</dbReference>
<organism evidence="1">
    <name type="scientific">mine drainage metagenome</name>
    <dbReference type="NCBI Taxonomy" id="410659"/>
    <lineage>
        <taxon>unclassified sequences</taxon>
        <taxon>metagenomes</taxon>
        <taxon>ecological metagenomes</taxon>
    </lineage>
</organism>
<gene>
    <name evidence="1" type="ORF">B1B_15465</name>
</gene>
<reference evidence="1" key="2">
    <citation type="journal article" date="2014" name="ISME J.">
        <title>Microbial stratification in low pH oxic and suboxic macroscopic growths along an acid mine drainage.</title>
        <authorList>
            <person name="Mendez-Garcia C."/>
            <person name="Mesa V."/>
            <person name="Sprenger R.R."/>
            <person name="Richter M."/>
            <person name="Diez M.S."/>
            <person name="Solano J."/>
            <person name="Bargiela R."/>
            <person name="Golyshina O.V."/>
            <person name="Manteca A."/>
            <person name="Ramos J.L."/>
            <person name="Gallego J.R."/>
            <person name="Llorente I."/>
            <person name="Martins Dos Santos V.A."/>
            <person name="Jensen O.N."/>
            <person name="Pelaez A.I."/>
            <person name="Sanchez J."/>
            <person name="Ferrer M."/>
        </authorList>
    </citation>
    <scope>NUCLEOTIDE SEQUENCE</scope>
</reference>
<protein>
    <recommendedName>
        <fullName evidence="2">Polymerase nucleotidyl transferase domain-containing protein</fullName>
    </recommendedName>
</protein>
<dbReference type="SUPFAM" id="SSF81301">
    <property type="entry name" value="Nucleotidyltransferase"/>
    <property type="match status" value="1"/>
</dbReference>
<name>T0YUF9_9ZZZZ</name>
<dbReference type="InterPro" id="IPR006116">
    <property type="entry name" value="NT_2-5OAS_ClassI-CCAase"/>
</dbReference>
<accession>T0YUF9</accession>